<gene>
    <name evidence="1" type="ORF">CPB83DRAFT_842607</name>
</gene>
<reference evidence="1" key="1">
    <citation type="submission" date="2020-11" db="EMBL/GenBank/DDBJ databases">
        <authorList>
            <consortium name="DOE Joint Genome Institute"/>
            <person name="Ahrendt S."/>
            <person name="Riley R."/>
            <person name="Andreopoulos W."/>
            <person name="Labutti K."/>
            <person name="Pangilinan J."/>
            <person name="Ruiz-Duenas F.J."/>
            <person name="Barrasa J.M."/>
            <person name="Sanchez-Garcia M."/>
            <person name="Camarero S."/>
            <person name="Miyauchi S."/>
            <person name="Serrano A."/>
            <person name="Linde D."/>
            <person name="Babiker R."/>
            <person name="Drula E."/>
            <person name="Ayuso-Fernandez I."/>
            <person name="Pacheco R."/>
            <person name="Padilla G."/>
            <person name="Ferreira P."/>
            <person name="Barriuso J."/>
            <person name="Kellner H."/>
            <person name="Castanera R."/>
            <person name="Alfaro M."/>
            <person name="Ramirez L."/>
            <person name="Pisabarro A.G."/>
            <person name="Kuo A."/>
            <person name="Tritt A."/>
            <person name="Lipzen A."/>
            <person name="He G."/>
            <person name="Yan M."/>
            <person name="Ng V."/>
            <person name="Cullen D."/>
            <person name="Martin F."/>
            <person name="Rosso M.-N."/>
            <person name="Henrissat B."/>
            <person name="Hibbett D."/>
            <person name="Martinez A.T."/>
            <person name="Grigoriev I.V."/>
        </authorList>
    </citation>
    <scope>NUCLEOTIDE SEQUENCE</scope>
    <source>
        <strain evidence="1">CBS 506.95</strain>
    </source>
</reference>
<sequence>MFALPLISTHSSLANHYTSQINMPANFMFNNAWVKVSLPDPPITKVTFPDLTEIQNNNIAVQSSSSFMSLKTIGGPNMKYNFTGATSVTAVAPLKTNPCIIRVATGGSIRISVPNPAAPGTYIDYIFSPAP</sequence>
<proteinExistence type="predicted"/>
<protein>
    <submittedName>
        <fullName evidence="1">Uncharacterized protein</fullName>
    </submittedName>
</protein>
<dbReference type="AlphaFoldDB" id="A0A9P6ETK5"/>
<dbReference type="Proteomes" id="UP000807306">
    <property type="component" value="Unassembled WGS sequence"/>
</dbReference>
<keyword evidence="2" id="KW-1185">Reference proteome</keyword>
<comment type="caution">
    <text evidence="1">The sequence shown here is derived from an EMBL/GenBank/DDBJ whole genome shotgun (WGS) entry which is preliminary data.</text>
</comment>
<evidence type="ECO:0000313" key="1">
    <source>
        <dbReference type="EMBL" id="KAF9534612.1"/>
    </source>
</evidence>
<evidence type="ECO:0000313" key="2">
    <source>
        <dbReference type="Proteomes" id="UP000807306"/>
    </source>
</evidence>
<accession>A0A9P6ETK5</accession>
<dbReference type="EMBL" id="MU157825">
    <property type="protein sequence ID" value="KAF9534612.1"/>
    <property type="molecule type" value="Genomic_DNA"/>
</dbReference>
<name>A0A9P6ETK5_9AGAR</name>
<organism evidence="1 2">
    <name type="scientific">Crepidotus variabilis</name>
    <dbReference type="NCBI Taxonomy" id="179855"/>
    <lineage>
        <taxon>Eukaryota</taxon>
        <taxon>Fungi</taxon>
        <taxon>Dikarya</taxon>
        <taxon>Basidiomycota</taxon>
        <taxon>Agaricomycotina</taxon>
        <taxon>Agaricomycetes</taxon>
        <taxon>Agaricomycetidae</taxon>
        <taxon>Agaricales</taxon>
        <taxon>Agaricineae</taxon>
        <taxon>Crepidotaceae</taxon>
        <taxon>Crepidotus</taxon>
    </lineage>
</organism>